<evidence type="ECO:0000256" key="3">
    <source>
        <dbReference type="ARBA" id="ARBA00022475"/>
    </source>
</evidence>
<dbReference type="PANTHER" id="PTHR35011">
    <property type="entry name" value="2,3-DIKETO-L-GULONATE TRAP TRANSPORTER SMALL PERMEASE PROTEIN YIAM"/>
    <property type="match status" value="1"/>
</dbReference>
<evidence type="ECO:0000256" key="7">
    <source>
        <dbReference type="ARBA" id="ARBA00023136"/>
    </source>
</evidence>
<sequence length="162" mass="18157">MKSVIRIITKIEETVARIGILGFMLTIFMGAVTRALGHPLNWTADIALFLFAWTVFICGDIAFRNGRLVNVDLLIVCFPLKVQKVIAAVVYTIICAFLAYVLYQGIVICPTTIHRAFNGMKGFSYIWVALSIPVCFSLLLFSAITRFVNLMRSNEKNVISKM</sequence>
<keyword evidence="6 9" id="KW-1133">Transmembrane helix</keyword>
<evidence type="ECO:0000256" key="2">
    <source>
        <dbReference type="ARBA" id="ARBA00022448"/>
    </source>
</evidence>
<dbReference type="GO" id="GO:0005886">
    <property type="term" value="C:plasma membrane"/>
    <property type="evidence" value="ECO:0007669"/>
    <property type="project" value="UniProtKB-SubCell"/>
</dbReference>
<feature type="transmembrane region" description="Helical" evidence="9">
    <location>
        <begin position="42"/>
        <end position="63"/>
    </location>
</feature>
<dbReference type="GO" id="GO:0022857">
    <property type="term" value="F:transmembrane transporter activity"/>
    <property type="evidence" value="ECO:0007669"/>
    <property type="project" value="TreeGrafter"/>
</dbReference>
<feature type="transmembrane region" description="Helical" evidence="9">
    <location>
        <begin position="15"/>
        <end position="36"/>
    </location>
</feature>
<keyword evidence="5 9" id="KW-0812">Transmembrane</keyword>
<evidence type="ECO:0000313" key="11">
    <source>
        <dbReference type="EMBL" id="MCC2124669.1"/>
    </source>
</evidence>
<dbReference type="InterPro" id="IPR055348">
    <property type="entry name" value="DctQ"/>
</dbReference>
<comment type="similarity">
    <text evidence="8">Belongs to the TRAP transporter small permease family.</text>
</comment>
<keyword evidence="4" id="KW-0997">Cell inner membrane</keyword>
<dbReference type="InterPro" id="IPR007387">
    <property type="entry name" value="TRAP_DctQ"/>
</dbReference>
<feature type="domain" description="Tripartite ATP-independent periplasmic transporters DctQ component" evidence="10">
    <location>
        <begin position="24"/>
        <end position="152"/>
    </location>
</feature>
<evidence type="ECO:0000313" key="12">
    <source>
        <dbReference type="Proteomes" id="UP001198220"/>
    </source>
</evidence>
<protein>
    <submittedName>
        <fullName evidence="11">TRAP transporter small permease subunit</fullName>
    </submittedName>
</protein>
<feature type="transmembrane region" description="Helical" evidence="9">
    <location>
        <begin position="84"/>
        <end position="103"/>
    </location>
</feature>
<evidence type="ECO:0000256" key="4">
    <source>
        <dbReference type="ARBA" id="ARBA00022519"/>
    </source>
</evidence>
<gene>
    <name evidence="11" type="ORF">LKD36_00580</name>
</gene>
<organism evidence="11 12">
    <name type="scientific">Hominiventricola filiformis</name>
    <dbReference type="NCBI Taxonomy" id="2885352"/>
    <lineage>
        <taxon>Bacteria</taxon>
        <taxon>Bacillati</taxon>
        <taxon>Bacillota</taxon>
        <taxon>Clostridia</taxon>
        <taxon>Lachnospirales</taxon>
        <taxon>Lachnospiraceae</taxon>
        <taxon>Hominiventricola</taxon>
    </lineage>
</organism>
<keyword evidence="7 9" id="KW-0472">Membrane</keyword>
<dbReference type="GO" id="GO:0015740">
    <property type="term" value="P:C4-dicarboxylate transport"/>
    <property type="evidence" value="ECO:0007669"/>
    <property type="project" value="TreeGrafter"/>
</dbReference>
<evidence type="ECO:0000256" key="6">
    <source>
        <dbReference type="ARBA" id="ARBA00022989"/>
    </source>
</evidence>
<dbReference type="Pfam" id="PF04290">
    <property type="entry name" value="DctQ"/>
    <property type="match status" value="1"/>
</dbReference>
<dbReference type="RefSeq" id="WP_308458257.1">
    <property type="nucleotide sequence ID" value="NZ_JAJEPS010000001.1"/>
</dbReference>
<reference evidence="11 12" key="1">
    <citation type="submission" date="2021-10" db="EMBL/GenBank/DDBJ databases">
        <title>Anaerobic single-cell dispensing facilitates the cultivation of human gut bacteria.</title>
        <authorList>
            <person name="Afrizal A."/>
        </authorList>
    </citation>
    <scope>NUCLEOTIDE SEQUENCE [LARGE SCALE GENOMIC DNA]</scope>
    <source>
        <strain evidence="11 12">CLA-AA-H276</strain>
    </source>
</reference>
<comment type="caution">
    <text evidence="11">The sequence shown here is derived from an EMBL/GenBank/DDBJ whole genome shotgun (WGS) entry which is preliminary data.</text>
</comment>
<proteinExistence type="inferred from homology"/>
<dbReference type="AlphaFoldDB" id="A0AAE3DAT6"/>
<evidence type="ECO:0000259" key="10">
    <source>
        <dbReference type="Pfam" id="PF04290"/>
    </source>
</evidence>
<evidence type="ECO:0000256" key="1">
    <source>
        <dbReference type="ARBA" id="ARBA00004429"/>
    </source>
</evidence>
<keyword evidence="12" id="KW-1185">Reference proteome</keyword>
<accession>A0AAE3DAT6</accession>
<comment type="subcellular location">
    <subcellularLocation>
        <location evidence="1">Cell inner membrane</location>
        <topology evidence="1">Multi-pass membrane protein</topology>
    </subcellularLocation>
</comment>
<evidence type="ECO:0000256" key="5">
    <source>
        <dbReference type="ARBA" id="ARBA00022692"/>
    </source>
</evidence>
<evidence type="ECO:0000256" key="8">
    <source>
        <dbReference type="ARBA" id="ARBA00038436"/>
    </source>
</evidence>
<dbReference type="EMBL" id="JAJEPS010000001">
    <property type="protein sequence ID" value="MCC2124669.1"/>
    <property type="molecule type" value="Genomic_DNA"/>
</dbReference>
<dbReference type="PANTHER" id="PTHR35011:SF2">
    <property type="entry name" value="2,3-DIKETO-L-GULONATE TRAP TRANSPORTER SMALL PERMEASE PROTEIN YIAM"/>
    <property type="match status" value="1"/>
</dbReference>
<keyword evidence="2" id="KW-0813">Transport</keyword>
<feature type="transmembrane region" description="Helical" evidence="9">
    <location>
        <begin position="123"/>
        <end position="144"/>
    </location>
</feature>
<dbReference type="Proteomes" id="UP001198220">
    <property type="component" value="Unassembled WGS sequence"/>
</dbReference>
<evidence type="ECO:0000256" key="9">
    <source>
        <dbReference type="SAM" id="Phobius"/>
    </source>
</evidence>
<keyword evidence="3" id="KW-1003">Cell membrane</keyword>
<name>A0AAE3DAT6_9FIRM</name>